<dbReference type="InterPro" id="IPR049712">
    <property type="entry name" value="Poly_export"/>
</dbReference>
<evidence type="ECO:0000256" key="5">
    <source>
        <dbReference type="ARBA" id="ARBA00022597"/>
    </source>
</evidence>
<evidence type="ECO:0000259" key="16">
    <source>
        <dbReference type="Pfam" id="PF10531"/>
    </source>
</evidence>
<keyword evidence="13" id="KW-0998">Cell outer membrane</keyword>
<evidence type="ECO:0000256" key="14">
    <source>
        <dbReference type="ARBA" id="ARBA00023288"/>
    </source>
</evidence>
<dbReference type="EMBL" id="JBHUHD010000001">
    <property type="protein sequence ID" value="MFD2140365.1"/>
    <property type="molecule type" value="Genomic_DNA"/>
</dbReference>
<evidence type="ECO:0000256" key="4">
    <source>
        <dbReference type="ARBA" id="ARBA00022452"/>
    </source>
</evidence>
<dbReference type="Pfam" id="PF22461">
    <property type="entry name" value="SLBB_2"/>
    <property type="match status" value="1"/>
</dbReference>
<keyword evidence="4" id="KW-1134">Transmembrane beta strand</keyword>
<evidence type="ECO:0000256" key="12">
    <source>
        <dbReference type="ARBA" id="ARBA00023139"/>
    </source>
</evidence>
<keyword evidence="12" id="KW-0564">Palmitate</keyword>
<keyword evidence="19" id="KW-1185">Reference proteome</keyword>
<keyword evidence="5" id="KW-0762">Sugar transport</keyword>
<evidence type="ECO:0000313" key="19">
    <source>
        <dbReference type="Proteomes" id="UP001597299"/>
    </source>
</evidence>
<dbReference type="PANTHER" id="PTHR33619">
    <property type="entry name" value="POLYSACCHARIDE EXPORT PROTEIN GFCE-RELATED"/>
    <property type="match status" value="1"/>
</dbReference>
<keyword evidence="14" id="KW-0449">Lipoprotein</keyword>
<organism evidence="18 19">
    <name type="scientific">Ancylobacter oerskovii</name>
    <dbReference type="NCBI Taxonomy" id="459519"/>
    <lineage>
        <taxon>Bacteria</taxon>
        <taxon>Pseudomonadati</taxon>
        <taxon>Pseudomonadota</taxon>
        <taxon>Alphaproteobacteria</taxon>
        <taxon>Hyphomicrobiales</taxon>
        <taxon>Xanthobacteraceae</taxon>
        <taxon>Ancylobacter</taxon>
    </lineage>
</organism>
<keyword evidence="6" id="KW-0812">Transmembrane</keyword>
<feature type="domain" description="Soluble ligand binding" evidence="16">
    <location>
        <begin position="182"/>
        <end position="224"/>
    </location>
</feature>
<accession>A0ABW4YW08</accession>
<keyword evidence="3" id="KW-0813">Transport</keyword>
<dbReference type="Gene3D" id="3.30.1950.10">
    <property type="entry name" value="wza like domain"/>
    <property type="match status" value="1"/>
</dbReference>
<keyword evidence="8" id="KW-0625">Polysaccharide transport</keyword>
<keyword evidence="9" id="KW-0406">Ion transport</keyword>
<dbReference type="PANTHER" id="PTHR33619:SF3">
    <property type="entry name" value="POLYSACCHARIDE EXPORT PROTEIN GFCE-RELATED"/>
    <property type="match status" value="1"/>
</dbReference>
<dbReference type="InterPro" id="IPR003715">
    <property type="entry name" value="Poly_export_N"/>
</dbReference>
<protein>
    <submittedName>
        <fullName evidence="18">Polysaccharide biosynthesis/export family protein</fullName>
    </submittedName>
</protein>
<dbReference type="Gene3D" id="3.10.560.10">
    <property type="entry name" value="Outer membrane lipoprotein wza domain like"/>
    <property type="match status" value="2"/>
</dbReference>
<evidence type="ECO:0000256" key="2">
    <source>
        <dbReference type="ARBA" id="ARBA00009450"/>
    </source>
</evidence>
<evidence type="ECO:0000259" key="15">
    <source>
        <dbReference type="Pfam" id="PF02563"/>
    </source>
</evidence>
<comment type="caution">
    <text evidence="18">The sequence shown here is derived from an EMBL/GenBank/DDBJ whole genome shotgun (WGS) entry which is preliminary data.</text>
</comment>
<evidence type="ECO:0000313" key="18">
    <source>
        <dbReference type="EMBL" id="MFD2140365.1"/>
    </source>
</evidence>
<evidence type="ECO:0000256" key="8">
    <source>
        <dbReference type="ARBA" id="ARBA00023047"/>
    </source>
</evidence>
<dbReference type="InterPro" id="IPR054765">
    <property type="entry name" value="SLBB_dom"/>
</dbReference>
<evidence type="ECO:0000256" key="3">
    <source>
        <dbReference type="ARBA" id="ARBA00022448"/>
    </source>
</evidence>
<name>A0ABW4YW08_9HYPH</name>
<dbReference type="Proteomes" id="UP001597299">
    <property type="component" value="Unassembled WGS sequence"/>
</dbReference>
<evidence type="ECO:0000256" key="6">
    <source>
        <dbReference type="ARBA" id="ARBA00022692"/>
    </source>
</evidence>
<evidence type="ECO:0000256" key="10">
    <source>
        <dbReference type="ARBA" id="ARBA00023114"/>
    </source>
</evidence>
<comment type="subcellular location">
    <subcellularLocation>
        <location evidence="1">Cell outer membrane</location>
        <topology evidence="1">Multi-pass membrane protein</topology>
    </subcellularLocation>
</comment>
<evidence type="ECO:0000259" key="17">
    <source>
        <dbReference type="Pfam" id="PF22461"/>
    </source>
</evidence>
<evidence type="ECO:0000256" key="7">
    <source>
        <dbReference type="ARBA" id="ARBA00022729"/>
    </source>
</evidence>
<reference evidence="19" key="1">
    <citation type="journal article" date="2019" name="Int. J. Syst. Evol. Microbiol.">
        <title>The Global Catalogue of Microorganisms (GCM) 10K type strain sequencing project: providing services to taxonomists for standard genome sequencing and annotation.</title>
        <authorList>
            <consortium name="The Broad Institute Genomics Platform"/>
            <consortium name="The Broad Institute Genome Sequencing Center for Infectious Disease"/>
            <person name="Wu L."/>
            <person name="Ma J."/>
        </authorList>
    </citation>
    <scope>NUCLEOTIDE SEQUENCE [LARGE SCALE GENOMIC DNA]</scope>
    <source>
        <strain evidence="19">CCM 7435</strain>
    </source>
</reference>
<dbReference type="InterPro" id="IPR019554">
    <property type="entry name" value="Soluble_ligand-bd"/>
</dbReference>
<evidence type="ECO:0000256" key="1">
    <source>
        <dbReference type="ARBA" id="ARBA00004571"/>
    </source>
</evidence>
<feature type="domain" description="Polysaccharide export protein N-terminal" evidence="15">
    <location>
        <begin position="82"/>
        <end position="174"/>
    </location>
</feature>
<dbReference type="PROSITE" id="PS51257">
    <property type="entry name" value="PROKAR_LIPOPROTEIN"/>
    <property type="match status" value="1"/>
</dbReference>
<keyword evidence="11" id="KW-0472">Membrane</keyword>
<evidence type="ECO:0000256" key="9">
    <source>
        <dbReference type="ARBA" id="ARBA00023065"/>
    </source>
</evidence>
<keyword evidence="7" id="KW-0732">Signal</keyword>
<dbReference type="Pfam" id="PF10531">
    <property type="entry name" value="SLBB"/>
    <property type="match status" value="1"/>
</dbReference>
<evidence type="ECO:0000256" key="11">
    <source>
        <dbReference type="ARBA" id="ARBA00023136"/>
    </source>
</evidence>
<keyword evidence="10" id="KW-0626">Porin</keyword>
<gene>
    <name evidence="18" type="ORF">ACFSNC_08150</name>
</gene>
<dbReference type="RefSeq" id="WP_213353061.1">
    <property type="nucleotide sequence ID" value="NZ_JAHBGB010000031.1"/>
</dbReference>
<feature type="domain" description="SLBB" evidence="17">
    <location>
        <begin position="261"/>
        <end position="361"/>
    </location>
</feature>
<comment type="similarity">
    <text evidence="2">Belongs to the BexD/CtrA/VexA family.</text>
</comment>
<evidence type="ECO:0000256" key="13">
    <source>
        <dbReference type="ARBA" id="ARBA00023237"/>
    </source>
</evidence>
<proteinExistence type="inferred from homology"/>
<dbReference type="Pfam" id="PF02563">
    <property type="entry name" value="Poly_export"/>
    <property type="match status" value="1"/>
</dbReference>
<sequence length="393" mass="41508">MVVWKTFPRVGVISTLLTAIILTGCGIVPSAGPNRQQITDAARSKDPATSDFMLVDLNDDVLAKLAHYAPATLQGSFGNRKRPSTYVIGVGDAVTVTIWEGAAGGLFSRPATDVLGTGSQSAAIPEQQVSKDGTISVPFAGRVKVAGKTADEVERTIVTNLTGKAIEPQALVVVSKSVNNTATVIGEVNAPGRIMLTPRGERILDVIATAGGNKVPVHEAFVVMSRNGVNAAVPLQTIMGRPSENVYVLPDDTISIIREPQTFTVFGAAQRNAQVAFSTAGISLTEALALVGGPSDLRADPRGVYLMRFETEKVARAIDPDHTAPSQNGYVRVIYQLNMHQADGILLASGFRMRNKDAIYISNAPLSDLNKVLSVFSTVASPVSQATNIVDGF</sequence>